<feature type="transmembrane region" description="Helical" evidence="5">
    <location>
        <begin position="98"/>
        <end position="120"/>
    </location>
</feature>
<feature type="transmembrane region" description="Helical" evidence="5">
    <location>
        <begin position="175"/>
        <end position="199"/>
    </location>
</feature>
<keyword evidence="2 5" id="KW-0812">Transmembrane</keyword>
<dbReference type="InterPro" id="IPR007568">
    <property type="entry name" value="RTA1"/>
</dbReference>
<reference evidence="7" key="1">
    <citation type="journal article" date="2015" name="Genome Announc.">
        <title>Genome sequence of the AIDS-associated pathogen Penicillium marneffei (ATCC18224) and its near taxonomic relative Talaromyces stipitatus (ATCC10500).</title>
        <authorList>
            <person name="Nierman W.C."/>
            <person name="Fedorova-Abrams N.D."/>
            <person name="Andrianopoulos A."/>
        </authorList>
    </citation>
    <scope>NUCLEOTIDE SEQUENCE [LARGE SCALE GENOMIC DNA]</scope>
    <source>
        <strain evidence="7">ATCC 10500 / CBS 375.48 / QM 6759 / NRRL 1006</strain>
    </source>
</reference>
<feature type="transmembrane region" description="Helical" evidence="5">
    <location>
        <begin position="67"/>
        <end position="86"/>
    </location>
</feature>
<dbReference type="HOGENOM" id="CLU_033465_6_1_1"/>
<dbReference type="eggNOG" id="ENOG502QU4U">
    <property type="taxonomic scope" value="Eukaryota"/>
</dbReference>
<dbReference type="Pfam" id="PF04479">
    <property type="entry name" value="RTA1"/>
    <property type="match status" value="1"/>
</dbReference>
<feature type="transmembrane region" description="Helical" evidence="5">
    <location>
        <begin position="224"/>
        <end position="242"/>
    </location>
</feature>
<comment type="subcellular location">
    <subcellularLocation>
        <location evidence="1">Membrane</location>
        <topology evidence="1">Multi-pass membrane protein</topology>
    </subcellularLocation>
</comment>
<evidence type="ECO:0000256" key="2">
    <source>
        <dbReference type="ARBA" id="ARBA00022692"/>
    </source>
</evidence>
<dbReference type="EMBL" id="EQ962654">
    <property type="protein sequence ID" value="EED19857.1"/>
    <property type="molecule type" value="Genomic_DNA"/>
</dbReference>
<keyword evidence="7" id="KW-1185">Reference proteome</keyword>
<dbReference type="GO" id="GO:0000324">
    <property type="term" value="C:fungal-type vacuole"/>
    <property type="evidence" value="ECO:0007669"/>
    <property type="project" value="TreeGrafter"/>
</dbReference>
<dbReference type="STRING" id="441959.B8M7X8"/>
<evidence type="ECO:0000256" key="1">
    <source>
        <dbReference type="ARBA" id="ARBA00004141"/>
    </source>
</evidence>
<organism evidence="6 7">
    <name type="scientific">Talaromyces stipitatus (strain ATCC 10500 / CBS 375.48 / QM 6759 / NRRL 1006)</name>
    <name type="common">Penicillium stipitatum</name>
    <dbReference type="NCBI Taxonomy" id="441959"/>
    <lineage>
        <taxon>Eukaryota</taxon>
        <taxon>Fungi</taxon>
        <taxon>Dikarya</taxon>
        <taxon>Ascomycota</taxon>
        <taxon>Pezizomycotina</taxon>
        <taxon>Eurotiomycetes</taxon>
        <taxon>Eurotiomycetidae</taxon>
        <taxon>Eurotiales</taxon>
        <taxon>Trichocomaceae</taxon>
        <taxon>Talaromyces</taxon>
        <taxon>Talaromyces sect. Talaromyces</taxon>
    </lineage>
</organism>
<dbReference type="PANTHER" id="PTHR31465:SF9">
    <property type="entry name" value="SPHINGOID LONG-CHAIN BASE TRANSPORTER RSB1"/>
    <property type="match status" value="1"/>
</dbReference>
<dbReference type="RefSeq" id="XP_002480291.1">
    <property type="nucleotide sequence ID" value="XM_002480246.1"/>
</dbReference>
<evidence type="ECO:0000256" key="3">
    <source>
        <dbReference type="ARBA" id="ARBA00022989"/>
    </source>
</evidence>
<feature type="transmembrane region" description="Helical" evidence="5">
    <location>
        <begin position="141"/>
        <end position="163"/>
    </location>
</feature>
<sequence>MFNASTGTFNETLYNNTNLCTLDTCPLNWAHVDYIPSLGGNVLYIAIFALALLLQIGFGIYYKTWTYLVAMIGGLVGEIIGYIGRVQMHFNPFPMDPFLEYLVCLTIAPAFLSAAIYLCFSRIVIVYGARISYFRPKVYTYLFIAGDFIALLLQAAGGGIAASATGSTQQTGINIMIAGVSWQVFSLAIFAVLCTDFALRVRRARAADFNPQYESLRASRSFKLFLWSLGIATLTIFIRSVFRCAELSDGFNGSLANDEVTFMILEGAMISIAVIALTVFHPGLIWRSEWRELAKAMKGRKDGKYYQSNGLMSISDVDRESNYHEMR</sequence>
<protein>
    <submittedName>
        <fullName evidence="6">RTA1 domain protein, putative</fullName>
    </submittedName>
</protein>
<name>B8M7X8_TALSN</name>
<proteinExistence type="predicted"/>
<keyword evidence="3 5" id="KW-1133">Transmembrane helix</keyword>
<dbReference type="GeneID" id="8107730"/>
<dbReference type="AlphaFoldDB" id="B8M7X8"/>
<dbReference type="PhylomeDB" id="B8M7X8"/>
<keyword evidence="4 5" id="KW-0472">Membrane</keyword>
<dbReference type="OrthoDB" id="4521223at2759"/>
<dbReference type="PANTHER" id="PTHR31465">
    <property type="entry name" value="PROTEIN RTA1-RELATED"/>
    <property type="match status" value="1"/>
</dbReference>
<evidence type="ECO:0000256" key="5">
    <source>
        <dbReference type="SAM" id="Phobius"/>
    </source>
</evidence>
<dbReference type="Proteomes" id="UP000001745">
    <property type="component" value="Unassembled WGS sequence"/>
</dbReference>
<gene>
    <name evidence="6" type="ORF">TSTA_031190</name>
</gene>
<dbReference type="VEuPathDB" id="FungiDB:TSTA_031190"/>
<accession>B8M7X8</accession>
<evidence type="ECO:0000313" key="7">
    <source>
        <dbReference type="Proteomes" id="UP000001745"/>
    </source>
</evidence>
<evidence type="ECO:0000313" key="6">
    <source>
        <dbReference type="EMBL" id="EED19857.1"/>
    </source>
</evidence>
<dbReference type="OMA" id="MASFEYI"/>
<feature type="transmembrane region" description="Helical" evidence="5">
    <location>
        <begin position="42"/>
        <end position="62"/>
    </location>
</feature>
<dbReference type="GO" id="GO:0005886">
    <property type="term" value="C:plasma membrane"/>
    <property type="evidence" value="ECO:0007669"/>
    <property type="project" value="TreeGrafter"/>
</dbReference>
<dbReference type="InParanoid" id="B8M7X8"/>
<evidence type="ECO:0000256" key="4">
    <source>
        <dbReference type="ARBA" id="ARBA00023136"/>
    </source>
</evidence>
<feature type="transmembrane region" description="Helical" evidence="5">
    <location>
        <begin position="262"/>
        <end position="286"/>
    </location>
</feature>